<dbReference type="Proteomes" id="UP001163823">
    <property type="component" value="Chromosome 6"/>
</dbReference>
<name>A0AAD7LSY8_QUISA</name>
<reference evidence="1" key="1">
    <citation type="journal article" date="2023" name="Science">
        <title>Elucidation of the pathway for biosynthesis of saponin adjuvants from the soapbark tree.</title>
        <authorList>
            <person name="Reed J."/>
            <person name="Orme A."/>
            <person name="El-Demerdash A."/>
            <person name="Owen C."/>
            <person name="Martin L.B.B."/>
            <person name="Misra R.C."/>
            <person name="Kikuchi S."/>
            <person name="Rejzek M."/>
            <person name="Martin A.C."/>
            <person name="Harkess A."/>
            <person name="Leebens-Mack J."/>
            <person name="Louveau T."/>
            <person name="Stephenson M.J."/>
            <person name="Osbourn A."/>
        </authorList>
    </citation>
    <scope>NUCLEOTIDE SEQUENCE</scope>
    <source>
        <strain evidence="1">S10</strain>
    </source>
</reference>
<accession>A0AAD7LSY8</accession>
<evidence type="ECO:0000313" key="1">
    <source>
        <dbReference type="EMBL" id="KAJ7963542.1"/>
    </source>
</evidence>
<dbReference type="AlphaFoldDB" id="A0AAD7LSY8"/>
<organism evidence="1 2">
    <name type="scientific">Quillaja saponaria</name>
    <name type="common">Soap bark tree</name>
    <dbReference type="NCBI Taxonomy" id="32244"/>
    <lineage>
        <taxon>Eukaryota</taxon>
        <taxon>Viridiplantae</taxon>
        <taxon>Streptophyta</taxon>
        <taxon>Embryophyta</taxon>
        <taxon>Tracheophyta</taxon>
        <taxon>Spermatophyta</taxon>
        <taxon>Magnoliopsida</taxon>
        <taxon>eudicotyledons</taxon>
        <taxon>Gunneridae</taxon>
        <taxon>Pentapetalae</taxon>
        <taxon>rosids</taxon>
        <taxon>fabids</taxon>
        <taxon>Fabales</taxon>
        <taxon>Quillajaceae</taxon>
        <taxon>Quillaja</taxon>
    </lineage>
</organism>
<keyword evidence="2" id="KW-1185">Reference proteome</keyword>
<evidence type="ECO:0000313" key="2">
    <source>
        <dbReference type="Proteomes" id="UP001163823"/>
    </source>
</evidence>
<gene>
    <name evidence="1" type="ORF">O6P43_013483</name>
</gene>
<comment type="caution">
    <text evidence="1">The sequence shown here is derived from an EMBL/GenBank/DDBJ whole genome shotgun (WGS) entry which is preliminary data.</text>
</comment>
<sequence length="90" mass="10573">MTLQLLKAKKSPLALLECRKRKERRKLRIDERVLGVCHWKRNLHSATGTHSRHSKHLRRQLGILRQKKDLQMVSFVAGSLSQLCLLPLRR</sequence>
<dbReference type="EMBL" id="JARAOO010000006">
    <property type="protein sequence ID" value="KAJ7963542.1"/>
    <property type="molecule type" value="Genomic_DNA"/>
</dbReference>
<proteinExistence type="predicted"/>
<protein>
    <submittedName>
        <fullName evidence="1">Uncharacterized protein</fullName>
    </submittedName>
</protein>
<dbReference type="KEGG" id="qsa:O6P43_013483"/>